<accession>A0A6A4H0M9</accession>
<feature type="compositionally biased region" description="Low complexity" evidence="1">
    <location>
        <begin position="1"/>
        <end position="18"/>
    </location>
</feature>
<dbReference type="Proteomes" id="UP000799118">
    <property type="component" value="Unassembled WGS sequence"/>
</dbReference>
<proteinExistence type="predicted"/>
<feature type="compositionally biased region" description="Polar residues" evidence="1">
    <location>
        <begin position="25"/>
        <end position="44"/>
    </location>
</feature>
<keyword evidence="3" id="KW-1185">Reference proteome</keyword>
<dbReference type="EMBL" id="ML769642">
    <property type="protein sequence ID" value="KAE9390885.1"/>
    <property type="molecule type" value="Genomic_DNA"/>
</dbReference>
<evidence type="ECO:0000256" key="1">
    <source>
        <dbReference type="SAM" id="MobiDB-lite"/>
    </source>
</evidence>
<protein>
    <submittedName>
        <fullName evidence="2">Uncharacterized protein</fullName>
    </submittedName>
</protein>
<organism evidence="2 3">
    <name type="scientific">Gymnopus androsaceus JB14</name>
    <dbReference type="NCBI Taxonomy" id="1447944"/>
    <lineage>
        <taxon>Eukaryota</taxon>
        <taxon>Fungi</taxon>
        <taxon>Dikarya</taxon>
        <taxon>Basidiomycota</taxon>
        <taxon>Agaricomycotina</taxon>
        <taxon>Agaricomycetes</taxon>
        <taxon>Agaricomycetidae</taxon>
        <taxon>Agaricales</taxon>
        <taxon>Marasmiineae</taxon>
        <taxon>Omphalotaceae</taxon>
        <taxon>Gymnopus</taxon>
    </lineage>
</organism>
<evidence type="ECO:0000313" key="3">
    <source>
        <dbReference type="Proteomes" id="UP000799118"/>
    </source>
</evidence>
<dbReference type="AlphaFoldDB" id="A0A6A4H0M9"/>
<gene>
    <name evidence="2" type="ORF">BT96DRAFT_1001834</name>
</gene>
<evidence type="ECO:0000313" key="2">
    <source>
        <dbReference type="EMBL" id="KAE9390885.1"/>
    </source>
</evidence>
<reference evidence="2" key="1">
    <citation type="journal article" date="2019" name="Environ. Microbiol.">
        <title>Fungal ecological strategies reflected in gene transcription - a case study of two litter decomposers.</title>
        <authorList>
            <person name="Barbi F."/>
            <person name="Kohler A."/>
            <person name="Barry K."/>
            <person name="Baskaran P."/>
            <person name="Daum C."/>
            <person name="Fauchery L."/>
            <person name="Ihrmark K."/>
            <person name="Kuo A."/>
            <person name="LaButti K."/>
            <person name="Lipzen A."/>
            <person name="Morin E."/>
            <person name="Grigoriev I.V."/>
            <person name="Henrissat B."/>
            <person name="Lindahl B."/>
            <person name="Martin F."/>
        </authorList>
    </citation>
    <scope>NUCLEOTIDE SEQUENCE</scope>
    <source>
        <strain evidence="2">JB14</strain>
    </source>
</reference>
<name>A0A6A4H0M9_9AGAR</name>
<feature type="region of interest" description="Disordered" evidence="1">
    <location>
        <begin position="1"/>
        <end position="55"/>
    </location>
</feature>
<sequence>MDSPLFTSSSFLKTSSESPFRDSQWPEQSTAPSERNSDSLSPRNASPVVEPSHYSSLESYTQRELAEFLVGMSFATPSPELTAAVLTTPSPCPYVAVTTSPLHSSQPTYTEEELSEFLERASHNTPARVDVRAPGRPYESTYSEKELESFLENICNSDIPITSGPHLPSPGNYCEEELEAYLQSQACTPPPPKVPLLSQKEQCNSLQSYGGMEEAEGQNEGNMDIDELALDAVPVITEWSATGESLLQSIYAYAK</sequence>